<dbReference type="PANTHER" id="PTHR11096">
    <property type="entry name" value="RNA 3' TERMINAL PHOSPHATE CYCLASE"/>
    <property type="match status" value="1"/>
</dbReference>
<evidence type="ECO:0000256" key="2">
    <source>
        <dbReference type="ARBA" id="ARBA00021428"/>
    </source>
</evidence>
<evidence type="ECO:0000313" key="8">
    <source>
        <dbReference type="EMBL" id="TVP39743.1"/>
    </source>
</evidence>
<evidence type="ECO:0000256" key="3">
    <source>
        <dbReference type="ARBA" id="ARBA00022598"/>
    </source>
</evidence>
<dbReference type="InterPro" id="IPR037136">
    <property type="entry name" value="RNA3'_phos_cyclase_dom_sf"/>
</dbReference>
<dbReference type="EC" id="6.5.1.4" evidence="5"/>
<dbReference type="GO" id="GO:0003963">
    <property type="term" value="F:RNA-3'-phosphate cyclase activity"/>
    <property type="evidence" value="ECO:0007669"/>
    <property type="project" value="UniProtKB-UniRule"/>
</dbReference>
<dbReference type="InterPro" id="IPR036553">
    <property type="entry name" value="RPTC_insert"/>
</dbReference>
<dbReference type="Pfam" id="PF05189">
    <property type="entry name" value="RTC_insert"/>
    <property type="match status" value="1"/>
</dbReference>
<dbReference type="OrthoDB" id="7994at2157"/>
<dbReference type="InterPro" id="IPR017770">
    <property type="entry name" value="RNA3'_term_phos_cyc_type_1"/>
</dbReference>
<organism evidence="8 9">
    <name type="scientific">Candidatus Nitrosocosmicus arcticus</name>
    <dbReference type="NCBI Taxonomy" id="2035267"/>
    <lineage>
        <taxon>Archaea</taxon>
        <taxon>Nitrososphaerota</taxon>
        <taxon>Nitrososphaeria</taxon>
        <taxon>Nitrososphaerales</taxon>
        <taxon>Nitrososphaeraceae</taxon>
        <taxon>Candidatus Nitrosocosmicus</taxon>
    </lineage>
</organism>
<dbReference type="InterPro" id="IPR013792">
    <property type="entry name" value="RNA3'P_cycl/enolpyr_Trfase_a/b"/>
</dbReference>
<dbReference type="GO" id="GO:0006396">
    <property type="term" value="P:RNA processing"/>
    <property type="evidence" value="ECO:0007669"/>
    <property type="project" value="UniProtKB-UniRule"/>
</dbReference>
<dbReference type="InterPro" id="IPR013791">
    <property type="entry name" value="RNA3'-term_phos_cycl_insert"/>
</dbReference>
<sequence>MLLVDGSTGEGGGQILRSAITISTIIGEPVKVTNIRSNRKDPGLKHQHVLTIQLLSKIFNIHTENVSLGSEWIRFDASKDNRFDEYDKPANDVIVADVGTAGSIPLLLQTLIPTIAISQKNLVIRLSGGTDVKYSPTIDYIKYVLKDAYSKIGIIFDIHVLKRGFYPRGHGLVEIKIRKATDLHPIEFCNFKEVEPNIISIAGRLPKHIPERQIGSAIATLEKKGIRYIKHRSILENAESPGSSILIYSTSESGIYLGADSIGEKGVKAEIIGNRAAMKFIDDYEFRACIDQHLADMLVLPLSFVKGKSRYKISRITTHLLTNLEVIRMLNSIEYHFEKISENEFILSIEGNPVI</sequence>
<name>A0A557ST13_9ARCH</name>
<evidence type="ECO:0000256" key="5">
    <source>
        <dbReference type="NCBIfam" id="TIGR03399"/>
    </source>
</evidence>
<feature type="domain" description="RNA 3'-terminal phosphate cyclase insert" evidence="7">
    <location>
        <begin position="198"/>
        <end position="283"/>
    </location>
</feature>
<proteinExistence type="inferred from homology"/>
<accession>A0A557ST13</accession>
<dbReference type="Pfam" id="PF01137">
    <property type="entry name" value="RTC"/>
    <property type="match status" value="1"/>
</dbReference>
<dbReference type="Proteomes" id="UP000315289">
    <property type="component" value="Unassembled WGS sequence"/>
</dbReference>
<dbReference type="RefSeq" id="WP_144733142.1">
    <property type="nucleotide sequence ID" value="NZ_ML675588.1"/>
</dbReference>
<dbReference type="SUPFAM" id="SSF52913">
    <property type="entry name" value="RNA 3'-terminal phosphate cyclase, RPTC, insert domain"/>
    <property type="match status" value="1"/>
</dbReference>
<dbReference type="EMBL" id="VOAH01000013">
    <property type="protein sequence ID" value="TVP39743.1"/>
    <property type="molecule type" value="Genomic_DNA"/>
</dbReference>
<dbReference type="PIRSF" id="PIRSF005378">
    <property type="entry name" value="RNA3'_term_phos_cycl_euk"/>
    <property type="match status" value="1"/>
</dbReference>
<keyword evidence="3 8" id="KW-0436">Ligase</keyword>
<keyword evidence="9" id="KW-1185">Reference proteome</keyword>
<evidence type="ECO:0000259" key="6">
    <source>
        <dbReference type="Pfam" id="PF01137"/>
    </source>
</evidence>
<comment type="caution">
    <text evidence="8">The sequence shown here is derived from an EMBL/GenBank/DDBJ whole genome shotgun (WGS) entry which is preliminary data.</text>
</comment>
<dbReference type="Gene3D" id="3.65.10.20">
    <property type="entry name" value="RNA 3'-terminal phosphate cyclase domain"/>
    <property type="match status" value="1"/>
</dbReference>
<dbReference type="AlphaFoldDB" id="A0A557ST13"/>
<gene>
    <name evidence="8" type="primary">rtcA</name>
    <name evidence="8" type="ORF">NARC_130082</name>
</gene>
<dbReference type="GO" id="GO:0000166">
    <property type="term" value="F:nucleotide binding"/>
    <property type="evidence" value="ECO:0007669"/>
    <property type="project" value="UniProtKB-KW"/>
</dbReference>
<dbReference type="PANTHER" id="PTHR11096:SF0">
    <property type="entry name" value="RNA 3'-TERMINAL PHOSPHATE CYCLASE"/>
    <property type="match status" value="1"/>
</dbReference>
<dbReference type="InterPro" id="IPR000228">
    <property type="entry name" value="RNA3'_term_phos_cyc"/>
</dbReference>
<comment type="similarity">
    <text evidence="1">Belongs to the RNA 3'-terminal cyclase family. Type 1 subfamily.</text>
</comment>
<evidence type="ECO:0000259" key="7">
    <source>
        <dbReference type="Pfam" id="PF05189"/>
    </source>
</evidence>
<dbReference type="NCBIfam" id="TIGR03399">
    <property type="entry name" value="RNA_3prim_cycl"/>
    <property type="match status" value="1"/>
</dbReference>
<evidence type="ECO:0000256" key="4">
    <source>
        <dbReference type="ARBA" id="ARBA00022741"/>
    </source>
</evidence>
<dbReference type="SUPFAM" id="SSF55205">
    <property type="entry name" value="EPT/RTPC-like"/>
    <property type="match status" value="1"/>
</dbReference>
<reference evidence="8 9" key="1">
    <citation type="journal article" date="2019" name="Front. Microbiol.">
        <title>Ammonia Oxidation by the Arctic Terrestrial Thaumarchaeote Candidatus Nitrosocosmicus arcticus Is Stimulated by Increasing Temperatures.</title>
        <authorList>
            <person name="Alves R.J.E."/>
            <person name="Kerou M."/>
            <person name="Zappe A."/>
            <person name="Bittner R."/>
            <person name="Abby S.S."/>
            <person name="Schmidt H.A."/>
            <person name="Pfeifer K."/>
            <person name="Schleper C."/>
        </authorList>
    </citation>
    <scope>NUCLEOTIDE SEQUENCE [LARGE SCALE GENOMIC DNA]</scope>
    <source>
        <strain evidence="8 9">Kfb</strain>
    </source>
</reference>
<dbReference type="Gene3D" id="3.30.360.20">
    <property type="entry name" value="RNA 3'-terminal phosphate cyclase, insert domain"/>
    <property type="match status" value="1"/>
</dbReference>
<protein>
    <recommendedName>
        <fullName evidence="2 5">RNA 3'-terminal phosphate cyclase</fullName>
        <ecNumber evidence="5">6.5.1.4</ecNumber>
    </recommendedName>
</protein>
<feature type="domain" description="RNA 3'-terminal phosphate cyclase" evidence="6">
    <location>
        <begin position="9"/>
        <end position="335"/>
    </location>
</feature>
<keyword evidence="4" id="KW-0547">Nucleotide-binding</keyword>
<evidence type="ECO:0000313" key="9">
    <source>
        <dbReference type="Proteomes" id="UP000315289"/>
    </source>
</evidence>
<dbReference type="InterPro" id="IPR023797">
    <property type="entry name" value="RNA3'_phos_cyclase_dom"/>
</dbReference>
<evidence type="ECO:0000256" key="1">
    <source>
        <dbReference type="ARBA" id="ARBA00009206"/>
    </source>
</evidence>